<feature type="transmembrane region" description="Helical" evidence="1">
    <location>
        <begin position="77"/>
        <end position="95"/>
    </location>
</feature>
<proteinExistence type="predicted"/>
<dbReference type="EMBL" id="JAODUP010000622">
    <property type="protein sequence ID" value="KAK2146259.1"/>
    <property type="molecule type" value="Genomic_DNA"/>
</dbReference>
<gene>
    <name evidence="2" type="ORF">LSH36_622g02000</name>
</gene>
<evidence type="ECO:0000313" key="2">
    <source>
        <dbReference type="EMBL" id="KAK2146259.1"/>
    </source>
</evidence>
<keyword evidence="3" id="KW-1185">Reference proteome</keyword>
<keyword evidence="1" id="KW-1133">Transmembrane helix</keyword>
<dbReference type="PANTHER" id="PTHR38636:SF1">
    <property type="entry name" value="CHLORIDE CHANNEL PROTEIN CLC-D"/>
    <property type="match status" value="1"/>
</dbReference>
<feature type="transmembrane region" description="Helical" evidence="1">
    <location>
        <begin position="140"/>
        <end position="159"/>
    </location>
</feature>
<protein>
    <submittedName>
        <fullName evidence="2">Uncharacterized protein</fullName>
    </submittedName>
</protein>
<name>A0AAD9MX56_9ANNE</name>
<dbReference type="PANTHER" id="PTHR38636">
    <property type="entry name" value="PROTEIN CBG20488"/>
    <property type="match status" value="1"/>
</dbReference>
<sequence>MTTYYFKNLAGVNLTDEERGNVPHPYAELITHVTLKAMQAGAILGAGVIGPAVSVAGGHRDGKSIQEAAYKYGKGGIALGLVVGPILMAARAAPLERKEVFDRSYRIRFNRNQVSVDRLSIVGALAGAGAAHFLNNEAAMGAVFGFAGGCVFGGLLNLVF</sequence>
<dbReference type="Pfam" id="PF08560">
    <property type="entry name" value="DUF1757"/>
    <property type="match status" value="1"/>
</dbReference>
<dbReference type="Proteomes" id="UP001208570">
    <property type="component" value="Unassembled WGS sequence"/>
</dbReference>
<keyword evidence="1" id="KW-0812">Transmembrane</keyword>
<keyword evidence="1" id="KW-0472">Membrane</keyword>
<evidence type="ECO:0000313" key="3">
    <source>
        <dbReference type="Proteomes" id="UP001208570"/>
    </source>
</evidence>
<comment type="caution">
    <text evidence="2">The sequence shown here is derived from an EMBL/GenBank/DDBJ whole genome shotgun (WGS) entry which is preliminary data.</text>
</comment>
<dbReference type="AlphaFoldDB" id="A0AAD9MX56"/>
<evidence type="ECO:0000256" key="1">
    <source>
        <dbReference type="SAM" id="Phobius"/>
    </source>
</evidence>
<organism evidence="2 3">
    <name type="scientific">Paralvinella palmiformis</name>
    <dbReference type="NCBI Taxonomy" id="53620"/>
    <lineage>
        <taxon>Eukaryota</taxon>
        <taxon>Metazoa</taxon>
        <taxon>Spiralia</taxon>
        <taxon>Lophotrochozoa</taxon>
        <taxon>Annelida</taxon>
        <taxon>Polychaeta</taxon>
        <taxon>Sedentaria</taxon>
        <taxon>Canalipalpata</taxon>
        <taxon>Terebellida</taxon>
        <taxon>Terebelliformia</taxon>
        <taxon>Alvinellidae</taxon>
        <taxon>Paralvinella</taxon>
    </lineage>
</organism>
<reference evidence="2" key="1">
    <citation type="journal article" date="2023" name="Mol. Biol. Evol.">
        <title>Third-Generation Sequencing Reveals the Adaptive Role of the Epigenome in Three Deep-Sea Polychaetes.</title>
        <authorList>
            <person name="Perez M."/>
            <person name="Aroh O."/>
            <person name="Sun Y."/>
            <person name="Lan Y."/>
            <person name="Juniper S.K."/>
            <person name="Young C.R."/>
            <person name="Angers B."/>
            <person name="Qian P.Y."/>
        </authorList>
    </citation>
    <scope>NUCLEOTIDE SEQUENCE</scope>
    <source>
        <strain evidence="2">P08H-3</strain>
    </source>
</reference>
<accession>A0AAD9MX56</accession>
<dbReference type="InterPro" id="IPR013869">
    <property type="entry name" value="DUF1757"/>
</dbReference>